<organism evidence="3 4">
    <name type="scientific">Thelohanellus kitauei</name>
    <name type="common">Myxosporean</name>
    <dbReference type="NCBI Taxonomy" id="669202"/>
    <lineage>
        <taxon>Eukaryota</taxon>
        <taxon>Metazoa</taxon>
        <taxon>Cnidaria</taxon>
        <taxon>Myxozoa</taxon>
        <taxon>Myxosporea</taxon>
        <taxon>Bivalvulida</taxon>
        <taxon>Platysporina</taxon>
        <taxon>Myxobolidae</taxon>
        <taxon>Thelohanellus</taxon>
    </lineage>
</organism>
<keyword evidence="4" id="KW-1185">Reference proteome</keyword>
<feature type="transmembrane region" description="Helical" evidence="2">
    <location>
        <begin position="184"/>
        <end position="202"/>
    </location>
</feature>
<dbReference type="InterPro" id="IPR036259">
    <property type="entry name" value="MFS_trans_sf"/>
</dbReference>
<dbReference type="EMBL" id="JWZT01004937">
    <property type="protein sequence ID" value="KII62586.1"/>
    <property type="molecule type" value="Genomic_DNA"/>
</dbReference>
<sequence length="310" mass="35386">MTYPVKHGHDGIIRDKNIHLAHYVQLVILCVTSMIQNALVSGSFQVCMSTIEKVFKLSNFYLIMVLVVYNTFMGMVSIPISYVAKNHKQIFISLGMLLIGVGSFIFILPALVKSRQVLEITTRSYLCSENVQNILEVEDRYQMINLSLMYIGYALIGIGSSPLYTVAIKYIFETFGDKKTPRIMSIYSISHVLGVLSVYIFSKQILSIPIFPWKQQDKQITPDHDTWVGAYWLMYLILGTFMWVLTGLNLAVIGFIRHHSSSESKDVLYSVILDGAKTFNFRFLKLCQGNRTKYQVIRHAYFSCVPESSH</sequence>
<dbReference type="AlphaFoldDB" id="A0A0C2MLV8"/>
<name>A0A0C2MLV8_THEKT</name>
<gene>
    <name evidence="3" type="ORF">RF11_05218</name>
</gene>
<protein>
    <submittedName>
        <fullName evidence="3">Solute carrier organic anion transporter family member 4A1</fullName>
    </submittedName>
</protein>
<dbReference type="GO" id="GO:0055085">
    <property type="term" value="P:transmembrane transport"/>
    <property type="evidence" value="ECO:0007669"/>
    <property type="project" value="InterPro"/>
</dbReference>
<dbReference type="Gene3D" id="1.20.1250.20">
    <property type="entry name" value="MFS general substrate transporter like domains"/>
    <property type="match status" value="1"/>
</dbReference>
<comment type="caution">
    <text evidence="3">The sequence shown here is derived from an EMBL/GenBank/DDBJ whole genome shotgun (WGS) entry which is preliminary data.</text>
</comment>
<dbReference type="PANTHER" id="PTHR11388">
    <property type="entry name" value="ORGANIC ANION TRANSPORTER"/>
    <property type="match status" value="1"/>
</dbReference>
<feature type="transmembrane region" description="Helical" evidence="2">
    <location>
        <begin position="150"/>
        <end position="172"/>
    </location>
</feature>
<proteinExistence type="predicted"/>
<evidence type="ECO:0000313" key="4">
    <source>
        <dbReference type="Proteomes" id="UP000031668"/>
    </source>
</evidence>
<dbReference type="SUPFAM" id="SSF103473">
    <property type="entry name" value="MFS general substrate transporter"/>
    <property type="match status" value="1"/>
</dbReference>
<dbReference type="GO" id="GO:0016020">
    <property type="term" value="C:membrane"/>
    <property type="evidence" value="ECO:0007669"/>
    <property type="project" value="InterPro"/>
</dbReference>
<evidence type="ECO:0000256" key="1">
    <source>
        <dbReference type="ARBA" id="ARBA00023157"/>
    </source>
</evidence>
<feature type="transmembrane region" description="Helical" evidence="2">
    <location>
        <begin position="232"/>
        <end position="256"/>
    </location>
</feature>
<accession>A0A0C2MLV8</accession>
<evidence type="ECO:0000256" key="2">
    <source>
        <dbReference type="SAM" id="Phobius"/>
    </source>
</evidence>
<reference evidence="3 4" key="1">
    <citation type="journal article" date="2014" name="Genome Biol. Evol.">
        <title>The genome of the myxosporean Thelohanellus kitauei shows adaptations to nutrient acquisition within its fish host.</title>
        <authorList>
            <person name="Yang Y."/>
            <person name="Xiong J."/>
            <person name="Zhou Z."/>
            <person name="Huo F."/>
            <person name="Miao W."/>
            <person name="Ran C."/>
            <person name="Liu Y."/>
            <person name="Zhang J."/>
            <person name="Feng J."/>
            <person name="Wang M."/>
            <person name="Wang M."/>
            <person name="Wang L."/>
            <person name="Yao B."/>
        </authorList>
    </citation>
    <scope>NUCLEOTIDE SEQUENCE [LARGE SCALE GENOMIC DNA]</scope>
    <source>
        <strain evidence="3">Wuqing</strain>
    </source>
</reference>
<evidence type="ECO:0000313" key="3">
    <source>
        <dbReference type="EMBL" id="KII62586.1"/>
    </source>
</evidence>
<dbReference type="Pfam" id="PF03137">
    <property type="entry name" value="OATP"/>
    <property type="match status" value="1"/>
</dbReference>
<keyword evidence="2" id="KW-0812">Transmembrane</keyword>
<keyword evidence="2" id="KW-1133">Transmembrane helix</keyword>
<feature type="transmembrane region" description="Helical" evidence="2">
    <location>
        <begin position="90"/>
        <end position="112"/>
    </location>
</feature>
<feature type="transmembrane region" description="Helical" evidence="2">
    <location>
        <begin position="60"/>
        <end position="83"/>
    </location>
</feature>
<dbReference type="PANTHER" id="PTHR11388:SF100">
    <property type="entry name" value="SOLUTE CARRIER ORGANIC ANION TRANSPORTER FAMILY MEMBER 4A1"/>
    <property type="match status" value="1"/>
</dbReference>
<feature type="transmembrane region" description="Helical" evidence="2">
    <location>
        <begin position="20"/>
        <end position="40"/>
    </location>
</feature>
<keyword evidence="2" id="KW-0472">Membrane</keyword>
<dbReference type="Proteomes" id="UP000031668">
    <property type="component" value="Unassembled WGS sequence"/>
</dbReference>
<dbReference type="OrthoDB" id="5959811at2759"/>
<keyword evidence="1" id="KW-1015">Disulfide bond</keyword>
<dbReference type="InterPro" id="IPR004156">
    <property type="entry name" value="OATP"/>
</dbReference>